<proteinExistence type="predicted"/>
<dbReference type="Gramene" id="mRNA:HanXRQr2_Chr01g0009491">
    <property type="protein sequence ID" value="mRNA:HanXRQr2_Chr01g0009491"/>
    <property type="gene ID" value="HanXRQr2_Chr01g0009491"/>
</dbReference>
<evidence type="ECO:0000313" key="2">
    <source>
        <dbReference type="EMBL" id="KAF5821071.1"/>
    </source>
</evidence>
<name>A0A9K3JTN7_HELAN</name>
<evidence type="ECO:0000313" key="3">
    <source>
        <dbReference type="Proteomes" id="UP000215914"/>
    </source>
</evidence>
<comment type="caution">
    <text evidence="2">The sequence shown here is derived from an EMBL/GenBank/DDBJ whole genome shotgun (WGS) entry which is preliminary data.</text>
</comment>
<keyword evidence="3" id="KW-1185">Reference proteome</keyword>
<dbReference type="EMBL" id="MNCJ02000316">
    <property type="protein sequence ID" value="KAF5821071.1"/>
    <property type="molecule type" value="Genomic_DNA"/>
</dbReference>
<reference evidence="2" key="2">
    <citation type="submission" date="2020-06" db="EMBL/GenBank/DDBJ databases">
        <title>Helianthus annuus Genome sequencing and assembly Release 2.</title>
        <authorList>
            <person name="Gouzy J."/>
            <person name="Langlade N."/>
            <person name="Munos S."/>
        </authorList>
    </citation>
    <scope>NUCLEOTIDE SEQUENCE</scope>
    <source>
        <tissue evidence="2">Leaves</tissue>
    </source>
</reference>
<dbReference type="Proteomes" id="UP000215914">
    <property type="component" value="Unassembled WGS sequence"/>
</dbReference>
<gene>
    <name evidence="2" type="ORF">HanXRQr2_Chr01g0009491</name>
</gene>
<evidence type="ECO:0000256" key="1">
    <source>
        <dbReference type="SAM" id="MobiDB-lite"/>
    </source>
</evidence>
<feature type="compositionally biased region" description="Basic and acidic residues" evidence="1">
    <location>
        <begin position="24"/>
        <end position="47"/>
    </location>
</feature>
<feature type="region of interest" description="Disordered" evidence="1">
    <location>
        <begin position="17"/>
        <end position="47"/>
    </location>
</feature>
<accession>A0A9K3JTN7</accession>
<dbReference type="AlphaFoldDB" id="A0A9K3JTN7"/>
<protein>
    <submittedName>
        <fullName evidence="2">Uncharacterized protein</fullName>
    </submittedName>
</protein>
<organism evidence="2 3">
    <name type="scientific">Helianthus annuus</name>
    <name type="common">Common sunflower</name>
    <dbReference type="NCBI Taxonomy" id="4232"/>
    <lineage>
        <taxon>Eukaryota</taxon>
        <taxon>Viridiplantae</taxon>
        <taxon>Streptophyta</taxon>
        <taxon>Embryophyta</taxon>
        <taxon>Tracheophyta</taxon>
        <taxon>Spermatophyta</taxon>
        <taxon>Magnoliopsida</taxon>
        <taxon>eudicotyledons</taxon>
        <taxon>Gunneridae</taxon>
        <taxon>Pentapetalae</taxon>
        <taxon>asterids</taxon>
        <taxon>campanulids</taxon>
        <taxon>Asterales</taxon>
        <taxon>Asteraceae</taxon>
        <taxon>Asteroideae</taxon>
        <taxon>Heliantheae alliance</taxon>
        <taxon>Heliantheae</taxon>
        <taxon>Helianthus</taxon>
    </lineage>
</organism>
<reference evidence="2" key="1">
    <citation type="journal article" date="2017" name="Nature">
        <title>The sunflower genome provides insights into oil metabolism, flowering and Asterid evolution.</title>
        <authorList>
            <person name="Badouin H."/>
            <person name="Gouzy J."/>
            <person name="Grassa C.J."/>
            <person name="Murat F."/>
            <person name="Staton S.E."/>
            <person name="Cottret L."/>
            <person name="Lelandais-Briere C."/>
            <person name="Owens G.L."/>
            <person name="Carrere S."/>
            <person name="Mayjonade B."/>
            <person name="Legrand L."/>
            <person name="Gill N."/>
            <person name="Kane N.C."/>
            <person name="Bowers J.E."/>
            <person name="Hubner S."/>
            <person name="Bellec A."/>
            <person name="Berard A."/>
            <person name="Berges H."/>
            <person name="Blanchet N."/>
            <person name="Boniface M.C."/>
            <person name="Brunel D."/>
            <person name="Catrice O."/>
            <person name="Chaidir N."/>
            <person name="Claudel C."/>
            <person name="Donnadieu C."/>
            <person name="Faraut T."/>
            <person name="Fievet G."/>
            <person name="Helmstetter N."/>
            <person name="King M."/>
            <person name="Knapp S.J."/>
            <person name="Lai Z."/>
            <person name="Le Paslier M.C."/>
            <person name="Lippi Y."/>
            <person name="Lorenzon L."/>
            <person name="Mandel J.R."/>
            <person name="Marage G."/>
            <person name="Marchand G."/>
            <person name="Marquand E."/>
            <person name="Bret-Mestries E."/>
            <person name="Morien E."/>
            <person name="Nambeesan S."/>
            <person name="Nguyen T."/>
            <person name="Pegot-Espagnet P."/>
            <person name="Pouilly N."/>
            <person name="Raftis F."/>
            <person name="Sallet E."/>
            <person name="Schiex T."/>
            <person name="Thomas J."/>
            <person name="Vandecasteele C."/>
            <person name="Vares D."/>
            <person name="Vear F."/>
            <person name="Vautrin S."/>
            <person name="Crespi M."/>
            <person name="Mangin B."/>
            <person name="Burke J.M."/>
            <person name="Salse J."/>
            <person name="Munos S."/>
            <person name="Vincourt P."/>
            <person name="Rieseberg L.H."/>
            <person name="Langlade N.B."/>
        </authorList>
    </citation>
    <scope>NUCLEOTIDE SEQUENCE</scope>
    <source>
        <tissue evidence="2">Leaves</tissue>
    </source>
</reference>
<sequence length="65" mass="8136">MIQIHRNQCWWCFNGEGGGVTAFNDEKQKRQREREREREEKSRESGRRRWRHGFWFLPTKTSRRI</sequence>